<accession>A0A7Y9E3L3</accession>
<sequence length="209" mass="22934">MPLQLCADLSPADWIADSEVPWGRLVCLGPPGFEAYARLRFIPDPDHPGQSENDVQTRPEGPSEHARLHAALEVLRDHTTTPEEVYYCVWDGWGWSPSAADLAPDRQGRVDVFGEDRLPIPYRSYYLLRGTLADFGSWALAGAAPRRPGQELPDPAFVWPADRAWCVAHDVDPHYAGIGGTQAAVAALLGQPGLDVVRDDPSAEQPAYR</sequence>
<dbReference type="Proteomes" id="UP000535511">
    <property type="component" value="Unassembled WGS sequence"/>
</dbReference>
<proteinExistence type="predicted"/>
<gene>
    <name evidence="1" type="ORF">BJZ21_000691</name>
</gene>
<protein>
    <submittedName>
        <fullName evidence="1">Uncharacterized protein</fullName>
    </submittedName>
</protein>
<comment type="caution">
    <text evidence="1">The sequence shown here is derived from an EMBL/GenBank/DDBJ whole genome shotgun (WGS) entry which is preliminary data.</text>
</comment>
<keyword evidence="2" id="KW-1185">Reference proteome</keyword>
<dbReference type="RefSeq" id="WP_218851267.1">
    <property type="nucleotide sequence ID" value="NZ_JACCBG010000001.1"/>
</dbReference>
<organism evidence="1 2">
    <name type="scientific">Nocardioides panaciterrulae</name>
    <dbReference type="NCBI Taxonomy" id="661492"/>
    <lineage>
        <taxon>Bacteria</taxon>
        <taxon>Bacillati</taxon>
        <taxon>Actinomycetota</taxon>
        <taxon>Actinomycetes</taxon>
        <taxon>Propionibacteriales</taxon>
        <taxon>Nocardioidaceae</taxon>
        <taxon>Nocardioides</taxon>
    </lineage>
</organism>
<dbReference type="EMBL" id="JACCBG010000001">
    <property type="protein sequence ID" value="NYD40608.1"/>
    <property type="molecule type" value="Genomic_DNA"/>
</dbReference>
<evidence type="ECO:0000313" key="2">
    <source>
        <dbReference type="Proteomes" id="UP000535511"/>
    </source>
</evidence>
<dbReference type="AlphaFoldDB" id="A0A7Y9E3L3"/>
<evidence type="ECO:0000313" key="1">
    <source>
        <dbReference type="EMBL" id="NYD40608.1"/>
    </source>
</evidence>
<reference evidence="1 2" key="1">
    <citation type="submission" date="2020-07" db="EMBL/GenBank/DDBJ databases">
        <title>Sequencing the genomes of 1000 actinobacteria strains.</title>
        <authorList>
            <person name="Klenk H.-P."/>
        </authorList>
    </citation>
    <scope>NUCLEOTIDE SEQUENCE [LARGE SCALE GENOMIC DNA]</scope>
    <source>
        <strain evidence="1 2">DSM 21350</strain>
    </source>
</reference>
<name>A0A7Y9E3L3_9ACTN</name>